<dbReference type="AlphaFoldDB" id="A0A9D4VCM8"/>
<evidence type="ECO:0000313" key="22">
    <source>
        <dbReference type="EMBL" id="KAI5084061.1"/>
    </source>
</evidence>
<dbReference type="PANTHER" id="PTHR15184:SF71">
    <property type="entry name" value="ATP SYNTHASE SUBUNIT BETA, MITOCHONDRIAL"/>
    <property type="match status" value="1"/>
</dbReference>
<evidence type="ECO:0000259" key="20">
    <source>
        <dbReference type="Pfam" id="PF00401"/>
    </source>
</evidence>
<evidence type="ECO:0000256" key="13">
    <source>
        <dbReference type="ARBA" id="ARBA00023196"/>
    </source>
</evidence>
<evidence type="ECO:0000256" key="5">
    <source>
        <dbReference type="ARBA" id="ARBA00022448"/>
    </source>
</evidence>
<evidence type="ECO:0000256" key="1">
    <source>
        <dbReference type="ARBA" id="ARBA00004370"/>
    </source>
</evidence>
<evidence type="ECO:0000256" key="11">
    <source>
        <dbReference type="ARBA" id="ARBA00023065"/>
    </source>
</evidence>
<evidence type="ECO:0000259" key="21">
    <source>
        <dbReference type="Pfam" id="PF02823"/>
    </source>
</evidence>
<dbReference type="InterPro" id="IPR020547">
    <property type="entry name" value="ATP_synth_F1_esu_C"/>
</dbReference>
<dbReference type="CDD" id="cd12152">
    <property type="entry name" value="F1-ATPase_delta"/>
    <property type="match status" value="1"/>
</dbReference>
<evidence type="ECO:0000256" key="16">
    <source>
        <dbReference type="ARBA" id="ARBA00042624"/>
    </source>
</evidence>
<sequence>MKISSPLFELSELVEKNMNEPPGARMRVGSTALTMAEYFRDINKRDVLLFIDNIFRFVQAGSEVSALLAEVFTGSPGKYVSLPETIKGFQMILPGELDNLPEQAFYLVGNIDEAAAKAAALQAGVNKSGQIGILPNHAPLLAALDMGVLKIRSDKQWSAMAPMGGFAMIDNNRVIILVNEAERASEIDPEEARKSFQTAQAELAEAEGRRKLIEANLTFKRAKARLEASTIV</sequence>
<keyword evidence="6" id="KW-0934">Plastid</keyword>
<reference evidence="22" key="1">
    <citation type="submission" date="2021-01" db="EMBL/GenBank/DDBJ databases">
        <title>Adiantum capillus-veneris genome.</title>
        <authorList>
            <person name="Fang Y."/>
            <person name="Liao Q."/>
        </authorList>
    </citation>
    <scope>NUCLEOTIDE SEQUENCE</scope>
    <source>
        <strain evidence="22">H3</strain>
        <tissue evidence="22">Leaf</tissue>
    </source>
</reference>
<keyword evidence="13" id="KW-0139">CF(1)</keyword>
<feature type="domain" description="ATP synthase epsilon subunit C-terminal" evidence="20">
    <location>
        <begin position="186"/>
        <end position="229"/>
    </location>
</feature>
<dbReference type="GO" id="GO:0045259">
    <property type="term" value="C:proton-transporting ATP synthase complex"/>
    <property type="evidence" value="ECO:0007669"/>
    <property type="project" value="UniProtKB-KW"/>
</dbReference>
<feature type="domain" description="ATPase F1/V1/A1 complex alpha/beta subunit nucleotide-binding" evidence="19">
    <location>
        <begin position="13"/>
        <end position="72"/>
    </location>
</feature>
<dbReference type="Gene3D" id="6.10.140.480">
    <property type="match status" value="1"/>
</dbReference>
<dbReference type="SUPFAM" id="SSF51344">
    <property type="entry name" value="Epsilon subunit of F1F0-ATP synthase N-terminal domain"/>
    <property type="match status" value="1"/>
</dbReference>
<protein>
    <recommendedName>
        <fullName evidence="4">H(+)-transporting two-sector ATPase</fullName>
        <ecNumber evidence="4">7.1.2.2</ecNumber>
    </recommendedName>
    <alternativeName>
        <fullName evidence="17">ATP synthase F1 sector subunit beta</fullName>
    </alternativeName>
    <alternativeName>
        <fullName evidence="16">F-ATPase subunit beta</fullName>
    </alternativeName>
</protein>
<dbReference type="OrthoDB" id="423436at2759"/>
<dbReference type="InterPro" id="IPR020546">
    <property type="entry name" value="ATP_synth_F1_dsu/esu_N"/>
</dbReference>
<dbReference type="InterPro" id="IPR050053">
    <property type="entry name" value="ATPase_alpha/beta_chains"/>
</dbReference>
<dbReference type="SUPFAM" id="SSF47917">
    <property type="entry name" value="C-terminal domain of alpha and beta subunits of F1 ATP synthase"/>
    <property type="match status" value="1"/>
</dbReference>
<comment type="function">
    <text evidence="15">Produces ATP from ADP in the presence of a proton gradient across the membrane. The catalytic sites are hosted primarily by the beta subunits.</text>
</comment>
<evidence type="ECO:0000256" key="17">
    <source>
        <dbReference type="ARBA" id="ARBA00042742"/>
    </source>
</evidence>
<dbReference type="EMBL" id="JABFUD020000001">
    <property type="protein sequence ID" value="KAI5084061.1"/>
    <property type="molecule type" value="Genomic_DNA"/>
</dbReference>
<comment type="caution">
    <text evidence="22">The sequence shown here is derived from an EMBL/GenBank/DDBJ whole genome shotgun (WGS) entry which is preliminary data.</text>
</comment>
<evidence type="ECO:0000313" key="23">
    <source>
        <dbReference type="Proteomes" id="UP000886520"/>
    </source>
</evidence>
<dbReference type="Gene3D" id="2.60.15.10">
    <property type="entry name" value="F0F1 ATP synthase delta/epsilon subunit, N-terminal"/>
    <property type="match status" value="1"/>
</dbReference>
<keyword evidence="7" id="KW-0547">Nucleotide-binding</keyword>
<evidence type="ECO:0000256" key="18">
    <source>
        <dbReference type="ARBA" id="ARBA00048383"/>
    </source>
</evidence>
<evidence type="ECO:0000256" key="7">
    <source>
        <dbReference type="ARBA" id="ARBA00022741"/>
    </source>
</evidence>
<accession>A0A9D4VCM8</accession>
<keyword evidence="8" id="KW-0375">Hydrogen ion transport</keyword>
<dbReference type="InterPro" id="IPR027417">
    <property type="entry name" value="P-loop_NTPase"/>
</dbReference>
<dbReference type="SUPFAM" id="SSF52540">
    <property type="entry name" value="P-loop containing nucleoside triphosphate hydrolases"/>
    <property type="match status" value="1"/>
</dbReference>
<proteinExistence type="inferred from homology"/>
<evidence type="ECO:0000256" key="14">
    <source>
        <dbReference type="ARBA" id="ARBA00023310"/>
    </source>
</evidence>
<evidence type="ECO:0000256" key="4">
    <source>
        <dbReference type="ARBA" id="ARBA00012473"/>
    </source>
</evidence>
<evidence type="ECO:0000256" key="15">
    <source>
        <dbReference type="ARBA" id="ARBA00037290"/>
    </source>
</evidence>
<dbReference type="HAMAP" id="MF_00530">
    <property type="entry name" value="ATP_synth_epsil_bac"/>
    <property type="match status" value="1"/>
</dbReference>
<evidence type="ECO:0000256" key="9">
    <source>
        <dbReference type="ARBA" id="ARBA00022840"/>
    </source>
</evidence>
<dbReference type="NCBIfam" id="TIGR01216">
    <property type="entry name" value="ATP_synt_epsi"/>
    <property type="match status" value="1"/>
</dbReference>
<dbReference type="InterPro" id="IPR036771">
    <property type="entry name" value="ATPsynth_dsu/esu_N"/>
</dbReference>
<evidence type="ECO:0000256" key="12">
    <source>
        <dbReference type="ARBA" id="ARBA00023136"/>
    </source>
</evidence>
<dbReference type="Proteomes" id="UP000886520">
    <property type="component" value="Chromosome 1"/>
</dbReference>
<dbReference type="PANTHER" id="PTHR15184">
    <property type="entry name" value="ATP SYNTHASE"/>
    <property type="match status" value="1"/>
</dbReference>
<keyword evidence="14" id="KW-0066">ATP synthesis</keyword>
<comment type="subcellular location">
    <subcellularLocation>
        <location evidence="1">Membrane</location>
    </subcellularLocation>
</comment>
<dbReference type="InterPro" id="IPR000194">
    <property type="entry name" value="ATPase_F1/V1/A1_a/bsu_nucl-bd"/>
</dbReference>
<keyword evidence="11" id="KW-0406">Ion transport</keyword>
<evidence type="ECO:0000256" key="8">
    <source>
        <dbReference type="ARBA" id="ARBA00022781"/>
    </source>
</evidence>
<keyword evidence="23" id="KW-1185">Reference proteome</keyword>
<dbReference type="InterPro" id="IPR001469">
    <property type="entry name" value="ATP_synth_F1_dsu/esu"/>
</dbReference>
<dbReference type="Pfam" id="PF02823">
    <property type="entry name" value="ATP-synt_DE_N"/>
    <property type="match status" value="1"/>
</dbReference>
<dbReference type="Gene3D" id="3.40.50.300">
    <property type="entry name" value="P-loop containing nucleotide triphosphate hydrolases"/>
    <property type="match status" value="1"/>
</dbReference>
<dbReference type="Pfam" id="PF00401">
    <property type="entry name" value="ATP-synt_DE"/>
    <property type="match status" value="1"/>
</dbReference>
<dbReference type="GO" id="GO:0005524">
    <property type="term" value="F:ATP binding"/>
    <property type="evidence" value="ECO:0007669"/>
    <property type="project" value="UniProtKB-KW"/>
</dbReference>
<dbReference type="Pfam" id="PF00006">
    <property type="entry name" value="ATP-synt_ab"/>
    <property type="match status" value="1"/>
</dbReference>
<keyword evidence="10" id="KW-1278">Translocase</keyword>
<evidence type="ECO:0000259" key="19">
    <source>
        <dbReference type="Pfam" id="PF00006"/>
    </source>
</evidence>
<evidence type="ECO:0000256" key="6">
    <source>
        <dbReference type="ARBA" id="ARBA00022528"/>
    </source>
</evidence>
<keyword evidence="5" id="KW-0813">Transport</keyword>
<evidence type="ECO:0000256" key="3">
    <source>
        <dbReference type="ARBA" id="ARBA00008936"/>
    </source>
</evidence>
<keyword evidence="12" id="KW-0472">Membrane</keyword>
<keyword evidence="9" id="KW-0067">ATP-binding</keyword>
<comment type="similarity">
    <text evidence="2">Belongs to the ATPase epsilon chain family.</text>
</comment>
<dbReference type="EC" id="7.1.2.2" evidence="4"/>
<dbReference type="GO" id="GO:0042776">
    <property type="term" value="P:proton motive force-driven mitochondrial ATP synthesis"/>
    <property type="evidence" value="ECO:0007669"/>
    <property type="project" value="TreeGrafter"/>
</dbReference>
<dbReference type="GO" id="GO:0046933">
    <property type="term" value="F:proton-transporting ATP synthase activity, rotational mechanism"/>
    <property type="evidence" value="ECO:0007669"/>
    <property type="project" value="InterPro"/>
</dbReference>
<organism evidence="22 23">
    <name type="scientific">Adiantum capillus-veneris</name>
    <name type="common">Maidenhair fern</name>
    <dbReference type="NCBI Taxonomy" id="13818"/>
    <lineage>
        <taxon>Eukaryota</taxon>
        <taxon>Viridiplantae</taxon>
        <taxon>Streptophyta</taxon>
        <taxon>Embryophyta</taxon>
        <taxon>Tracheophyta</taxon>
        <taxon>Polypodiopsida</taxon>
        <taxon>Polypodiidae</taxon>
        <taxon>Polypodiales</taxon>
        <taxon>Pteridineae</taxon>
        <taxon>Pteridaceae</taxon>
        <taxon>Vittarioideae</taxon>
        <taxon>Adiantum</taxon>
    </lineage>
</organism>
<evidence type="ECO:0000256" key="2">
    <source>
        <dbReference type="ARBA" id="ARBA00005712"/>
    </source>
</evidence>
<name>A0A9D4VCM8_ADICA</name>
<feature type="domain" description="ATP synthase F1 complex delta/epsilon subunit N-terminal" evidence="21">
    <location>
        <begin position="127"/>
        <end position="181"/>
    </location>
</feature>
<gene>
    <name evidence="22" type="ORF">GOP47_0000230</name>
</gene>
<keyword evidence="6" id="KW-0150">Chloroplast</keyword>
<comment type="catalytic activity">
    <reaction evidence="18">
        <text>ATP + H2O + 4 H(+)(in) = ADP + phosphate + 5 H(+)(out)</text>
        <dbReference type="Rhea" id="RHEA:57720"/>
        <dbReference type="ChEBI" id="CHEBI:15377"/>
        <dbReference type="ChEBI" id="CHEBI:15378"/>
        <dbReference type="ChEBI" id="CHEBI:30616"/>
        <dbReference type="ChEBI" id="CHEBI:43474"/>
        <dbReference type="ChEBI" id="CHEBI:456216"/>
        <dbReference type="EC" id="7.1.2.2"/>
    </reaction>
</comment>
<evidence type="ECO:0000256" key="10">
    <source>
        <dbReference type="ARBA" id="ARBA00022967"/>
    </source>
</evidence>
<comment type="similarity">
    <text evidence="3">Belongs to the ATPase alpha/beta chains family.</text>
</comment>
<dbReference type="GO" id="GO:0005739">
    <property type="term" value="C:mitochondrion"/>
    <property type="evidence" value="ECO:0007669"/>
    <property type="project" value="GOC"/>
</dbReference>